<name>N6XXC5_THASP</name>
<keyword evidence="1" id="KW-0547">Nucleotide-binding</keyword>
<dbReference type="AlphaFoldDB" id="N6XXC5"/>
<sequence>MQQAARSSDYTACMYLGEMVEFDVTDELFVKPNKKETEDDITGRCGRATIPGGRVRAPRCARLGRIAGDRPQAV</sequence>
<evidence type="ECO:0000313" key="1">
    <source>
        <dbReference type="EMBL" id="ENO86436.1"/>
    </source>
</evidence>
<gene>
    <name evidence="1" type="ORF">C665_07708</name>
</gene>
<protein>
    <submittedName>
        <fullName evidence="1">Phosphate ABC transporter ATP-binding protein</fullName>
    </submittedName>
</protein>
<dbReference type="EMBL" id="AMXD01000034">
    <property type="protein sequence ID" value="ENO86436.1"/>
    <property type="molecule type" value="Genomic_DNA"/>
</dbReference>
<keyword evidence="1" id="KW-0067">ATP-binding</keyword>
<accession>N6XXC5</accession>
<proteinExistence type="predicted"/>
<dbReference type="Proteomes" id="UP000013042">
    <property type="component" value="Unassembled WGS sequence"/>
</dbReference>
<reference evidence="1" key="1">
    <citation type="submission" date="2012-09" db="EMBL/GenBank/DDBJ databases">
        <title>Draft Genome Sequences of 6 Strains from Genus Thauera.</title>
        <authorList>
            <person name="Liu B."/>
            <person name="Shapleigh J.P."/>
            <person name="Frostegard A.H."/>
        </authorList>
    </citation>
    <scope>NUCLEOTIDE SEQUENCE [LARGE SCALE GENOMIC DNA]</scope>
    <source>
        <strain evidence="1">S2</strain>
    </source>
</reference>
<dbReference type="GO" id="GO:0005524">
    <property type="term" value="F:ATP binding"/>
    <property type="evidence" value="ECO:0007669"/>
    <property type="project" value="UniProtKB-KW"/>
</dbReference>
<organism evidence="1">
    <name type="scientific">Thauera aminoaromatica S2</name>
    <dbReference type="NCBI Taxonomy" id="1234381"/>
    <lineage>
        <taxon>Bacteria</taxon>
        <taxon>Pseudomonadati</taxon>
        <taxon>Pseudomonadota</taxon>
        <taxon>Betaproteobacteria</taxon>
        <taxon>Rhodocyclales</taxon>
        <taxon>Zoogloeaceae</taxon>
        <taxon>Thauera</taxon>
    </lineage>
</organism>
<comment type="caution">
    <text evidence="1">The sequence shown here is derived from an EMBL/GenBank/DDBJ whole genome shotgun (WGS) entry which is preliminary data.</text>
</comment>